<feature type="transmembrane region" description="Helical" evidence="8">
    <location>
        <begin position="277"/>
        <end position="298"/>
    </location>
</feature>
<dbReference type="InterPro" id="IPR000832">
    <property type="entry name" value="GPCR_2_secretin-like"/>
</dbReference>
<feature type="transmembrane region" description="Helical" evidence="8">
    <location>
        <begin position="310"/>
        <end position="329"/>
    </location>
</feature>
<evidence type="ECO:0000256" key="4">
    <source>
        <dbReference type="ARBA" id="ARBA00022989"/>
    </source>
</evidence>
<comment type="subcellular location">
    <subcellularLocation>
        <location evidence="1">Membrane</location>
        <topology evidence="1">Multi-pass membrane protein</topology>
    </subcellularLocation>
</comment>
<dbReference type="InterPro" id="IPR017981">
    <property type="entry name" value="GPCR_2-like_7TM"/>
</dbReference>
<evidence type="ECO:0000259" key="9">
    <source>
        <dbReference type="PROSITE" id="PS50221"/>
    </source>
</evidence>
<evidence type="ECO:0008006" key="13">
    <source>
        <dbReference type="Google" id="ProtNLM"/>
    </source>
</evidence>
<keyword evidence="7" id="KW-0325">Glycoprotein</keyword>
<reference evidence="11" key="1">
    <citation type="submission" date="2025-08" db="UniProtKB">
        <authorList>
            <consortium name="Ensembl"/>
        </authorList>
    </citation>
    <scope>IDENTIFICATION</scope>
</reference>
<dbReference type="InterPro" id="IPR057244">
    <property type="entry name" value="GAIN_B"/>
</dbReference>
<feature type="transmembrane region" description="Helical" evidence="8">
    <location>
        <begin position="237"/>
        <end position="257"/>
    </location>
</feature>
<accession>A0A3B4WK27</accession>
<dbReference type="PRINTS" id="PR00249">
    <property type="entry name" value="GPCRSECRETIN"/>
</dbReference>
<sequence length="471" mass="53054">ASYLLDRCQRTLWSTTPSTSSHANQRHCNSSVAETYLSSVEQLIEITDITGSSKKKNIEVDKCKKEQGLKCRNTVFNVTVDLGGSANGSVKTAGFQQLQNYLPHKDEKTEINSIVVSATVENIIQNEVTVEINFTLIRQRRRHVRMQCVSWDNTNRQWSDEGCEWQGSDKEGVCICKHLSSFAILMSKEPLEIPGINEITLVGLSVSVMSLIISLAIQVIVWNGVVKSNALYLRHIAHVNISLCLLVGDCCFLASYKPEALSEIWCKTVVVLKHFCYLSMFFWMLCLSCTLLHQTVFMFHKVSKKNYLKFSLILGYACPFLIVTITFLTNNGAKGKYFSTETCWLVYIGLLNGSIHTFLIPIGIIIFINVFAMLVVIMKLLDQSPNRAICNDKEKTAAKTVMRTVILLTPIFGVTWIFGFGVMLLDLSSGYIALAVNYAFTLMNAFQVRYDVKKKKRNQAITKLKKKVILS</sequence>
<dbReference type="GO" id="GO:0007189">
    <property type="term" value="P:adenylate cyclase-activating G protein-coupled receptor signaling pathway"/>
    <property type="evidence" value="ECO:0007669"/>
    <property type="project" value="TreeGrafter"/>
</dbReference>
<evidence type="ECO:0000256" key="1">
    <source>
        <dbReference type="ARBA" id="ARBA00004141"/>
    </source>
</evidence>
<name>A0A3B4WK27_SERLL</name>
<dbReference type="Ensembl" id="ENSSLDT00000002922.1">
    <property type="protein sequence ID" value="ENSSLDP00000002812.1"/>
    <property type="gene ID" value="ENSSLDG00000002224.1"/>
</dbReference>
<dbReference type="GO" id="GO:0016020">
    <property type="term" value="C:membrane"/>
    <property type="evidence" value="ECO:0007669"/>
    <property type="project" value="UniProtKB-SubCell"/>
</dbReference>
<dbReference type="Pfam" id="PF00002">
    <property type="entry name" value="7tm_2"/>
    <property type="match status" value="1"/>
</dbReference>
<dbReference type="Proteomes" id="UP000261360">
    <property type="component" value="Unplaced"/>
</dbReference>
<evidence type="ECO:0000256" key="3">
    <source>
        <dbReference type="ARBA" id="ARBA00022692"/>
    </source>
</evidence>
<dbReference type="Pfam" id="PF01825">
    <property type="entry name" value="GPS"/>
    <property type="match status" value="1"/>
</dbReference>
<reference evidence="11" key="2">
    <citation type="submission" date="2025-09" db="UniProtKB">
        <authorList>
            <consortium name="Ensembl"/>
        </authorList>
    </citation>
    <scope>IDENTIFICATION</scope>
</reference>
<dbReference type="GO" id="GO:0004930">
    <property type="term" value="F:G protein-coupled receptor activity"/>
    <property type="evidence" value="ECO:0007669"/>
    <property type="project" value="InterPro"/>
</dbReference>
<dbReference type="AlphaFoldDB" id="A0A3B4WK27"/>
<dbReference type="InterPro" id="IPR000203">
    <property type="entry name" value="GPS"/>
</dbReference>
<evidence type="ECO:0000259" key="10">
    <source>
        <dbReference type="PROSITE" id="PS50261"/>
    </source>
</evidence>
<keyword evidence="5 8" id="KW-0472">Membrane</keyword>
<protein>
    <recommendedName>
        <fullName evidence="13">Adhesion G protein-coupled receptor F3b</fullName>
    </recommendedName>
</protein>
<dbReference type="PANTHER" id="PTHR45813:SF2">
    <property type="entry name" value="ADHESION G-PROTEIN COUPLED RECEPTOR F3"/>
    <property type="match status" value="1"/>
</dbReference>
<feature type="transmembrane region" description="Helical" evidence="8">
    <location>
        <begin position="431"/>
        <end position="448"/>
    </location>
</feature>
<evidence type="ECO:0000256" key="8">
    <source>
        <dbReference type="SAM" id="Phobius"/>
    </source>
</evidence>
<dbReference type="PANTHER" id="PTHR45813">
    <property type="entry name" value="IG-LIKE DOMAIN-CONTAINING PROTEIN"/>
    <property type="match status" value="1"/>
</dbReference>
<evidence type="ECO:0000256" key="5">
    <source>
        <dbReference type="ARBA" id="ARBA00023136"/>
    </source>
</evidence>
<dbReference type="GO" id="GO:0007166">
    <property type="term" value="P:cell surface receptor signaling pathway"/>
    <property type="evidence" value="ECO:0007669"/>
    <property type="project" value="InterPro"/>
</dbReference>
<dbReference type="PROSITE" id="PS50221">
    <property type="entry name" value="GAIN_B"/>
    <property type="match status" value="1"/>
</dbReference>
<keyword evidence="4 8" id="KW-1133">Transmembrane helix</keyword>
<dbReference type="Gene3D" id="1.20.1070.10">
    <property type="entry name" value="Rhodopsin 7-helix transmembrane proteins"/>
    <property type="match status" value="1"/>
</dbReference>
<proteinExistence type="inferred from homology"/>
<comment type="similarity">
    <text evidence="2">Belongs to the G-protein coupled receptor 2 family. Adhesion G-protein coupled receptor (ADGR) subfamily.</text>
</comment>
<feature type="domain" description="GAIN-B" evidence="9">
    <location>
        <begin position="48"/>
        <end position="192"/>
    </location>
</feature>
<dbReference type="GeneTree" id="ENSGT00940000161228"/>
<feature type="transmembrane region" description="Helical" evidence="8">
    <location>
        <begin position="358"/>
        <end position="381"/>
    </location>
</feature>
<dbReference type="SMART" id="SM00303">
    <property type="entry name" value="GPS"/>
    <property type="match status" value="1"/>
</dbReference>
<evidence type="ECO:0000313" key="11">
    <source>
        <dbReference type="Ensembl" id="ENSSLDP00000002812.1"/>
    </source>
</evidence>
<evidence type="ECO:0000256" key="6">
    <source>
        <dbReference type="ARBA" id="ARBA00023157"/>
    </source>
</evidence>
<dbReference type="InterPro" id="IPR046338">
    <property type="entry name" value="GAIN_dom_sf"/>
</dbReference>
<evidence type="ECO:0000256" key="7">
    <source>
        <dbReference type="ARBA" id="ARBA00023180"/>
    </source>
</evidence>
<dbReference type="PROSITE" id="PS50261">
    <property type="entry name" value="G_PROTEIN_RECEP_F2_4"/>
    <property type="match status" value="1"/>
</dbReference>
<dbReference type="FunFam" id="1.20.1070.10:FF:000058">
    <property type="entry name" value="Adhesion G protein-coupled receptor F5"/>
    <property type="match status" value="1"/>
</dbReference>
<evidence type="ECO:0000256" key="2">
    <source>
        <dbReference type="ARBA" id="ARBA00007343"/>
    </source>
</evidence>
<feature type="transmembrane region" description="Helical" evidence="8">
    <location>
        <begin position="401"/>
        <end position="425"/>
    </location>
</feature>
<evidence type="ECO:0000313" key="12">
    <source>
        <dbReference type="Proteomes" id="UP000261360"/>
    </source>
</evidence>
<dbReference type="InterPro" id="IPR051587">
    <property type="entry name" value="Adhesion_GPCR"/>
</dbReference>
<feature type="transmembrane region" description="Helical" evidence="8">
    <location>
        <begin position="201"/>
        <end position="225"/>
    </location>
</feature>
<keyword evidence="6" id="KW-1015">Disulfide bond</keyword>
<organism evidence="11 12">
    <name type="scientific">Seriola lalandi dorsalis</name>
    <dbReference type="NCBI Taxonomy" id="1841481"/>
    <lineage>
        <taxon>Eukaryota</taxon>
        <taxon>Metazoa</taxon>
        <taxon>Chordata</taxon>
        <taxon>Craniata</taxon>
        <taxon>Vertebrata</taxon>
        <taxon>Euteleostomi</taxon>
        <taxon>Actinopterygii</taxon>
        <taxon>Neopterygii</taxon>
        <taxon>Teleostei</taxon>
        <taxon>Neoteleostei</taxon>
        <taxon>Acanthomorphata</taxon>
        <taxon>Carangaria</taxon>
        <taxon>Carangiformes</taxon>
        <taxon>Carangidae</taxon>
        <taxon>Seriola</taxon>
    </lineage>
</organism>
<keyword evidence="12" id="KW-1185">Reference proteome</keyword>
<dbReference type="Gene3D" id="2.60.220.50">
    <property type="match status" value="1"/>
</dbReference>
<feature type="domain" description="G-protein coupled receptors family 2 profile 2" evidence="10">
    <location>
        <begin position="196"/>
        <end position="444"/>
    </location>
</feature>
<keyword evidence="3 8" id="KW-0812">Transmembrane</keyword>